<gene>
    <name evidence="4" type="ORF">SEMRO_784_G202000.1</name>
</gene>
<dbReference type="Pfam" id="PF00884">
    <property type="entry name" value="Sulfatase"/>
    <property type="match status" value="1"/>
</dbReference>
<sequence>MSSSSSSVETSTTTARSSSQHHNNGSSLKQITVGLVLCMTVLSIFQSSHSTHSVSQRSLFQQYNSWITQATAATTSSSNFWLFAATDENNNDDADNKPREIGKPLNIVLLYADDWRHDALGVAGKLPVETPFLDWLSTQKGVRFTHNCVTTSVCWISRVTLHMGQYLSRHGGAKVMNSSWYQNFNMSFPALLQQAGYYLAHIGKWHTADFPKIQGYWNYSTIYYGRHFFPGHPRPLHVTERNQQDAIRILRERPQDKPFQMTVSFFAPHSEDDNPEQFLPQERSKEVYYQNITLKPPVNMTESYARLPHWFGESNIARQRWHARFDEPTKYDKMLKNYYRLITEVDSACQAIWQELEAQGILNETMVIFTTDNGFYHGEHGLAGKWYPHEESIRVPLIIWDPRMPNSKQGTTEDAFTLNVDLAPTILGAANISTPSVMQGQDVAQLYLREEETRPGWRKDFFYEYPSIFGKTVIPGSTAVVRKGLKYIQWPEWGTEQLFNLTSDPQEEQDVIKDPAYAGVLTKLKIRHDSLREWVK</sequence>
<dbReference type="OrthoDB" id="42852at2759"/>
<dbReference type="SUPFAM" id="SSF53649">
    <property type="entry name" value="Alkaline phosphatase-like"/>
    <property type="match status" value="1"/>
</dbReference>
<organism evidence="4 5">
    <name type="scientific">Seminavis robusta</name>
    <dbReference type="NCBI Taxonomy" id="568900"/>
    <lineage>
        <taxon>Eukaryota</taxon>
        <taxon>Sar</taxon>
        <taxon>Stramenopiles</taxon>
        <taxon>Ochrophyta</taxon>
        <taxon>Bacillariophyta</taxon>
        <taxon>Bacillariophyceae</taxon>
        <taxon>Bacillariophycidae</taxon>
        <taxon>Naviculales</taxon>
        <taxon>Naviculaceae</taxon>
        <taxon>Seminavis</taxon>
    </lineage>
</organism>
<dbReference type="AlphaFoldDB" id="A0A9N8E817"/>
<evidence type="ECO:0000313" key="5">
    <source>
        <dbReference type="Proteomes" id="UP001153069"/>
    </source>
</evidence>
<keyword evidence="5" id="KW-1185">Reference proteome</keyword>
<evidence type="ECO:0000313" key="4">
    <source>
        <dbReference type="EMBL" id="CAB9516457.1"/>
    </source>
</evidence>
<dbReference type="Proteomes" id="UP001153069">
    <property type="component" value="Unassembled WGS sequence"/>
</dbReference>
<proteinExistence type="inferred from homology"/>
<dbReference type="Gene3D" id="3.40.720.10">
    <property type="entry name" value="Alkaline Phosphatase, subunit A"/>
    <property type="match status" value="1"/>
</dbReference>
<dbReference type="InterPro" id="IPR017850">
    <property type="entry name" value="Alkaline_phosphatase_core_sf"/>
</dbReference>
<dbReference type="PANTHER" id="PTHR43108">
    <property type="entry name" value="N-ACETYLGLUCOSAMINE-6-SULFATASE FAMILY MEMBER"/>
    <property type="match status" value="1"/>
</dbReference>
<evidence type="ECO:0000256" key="2">
    <source>
        <dbReference type="SAM" id="MobiDB-lite"/>
    </source>
</evidence>
<evidence type="ECO:0000259" key="3">
    <source>
        <dbReference type="Pfam" id="PF00884"/>
    </source>
</evidence>
<dbReference type="PANTHER" id="PTHR43108:SF6">
    <property type="entry name" value="N-SULPHOGLUCOSAMINE SULPHOHYDROLASE"/>
    <property type="match status" value="1"/>
</dbReference>
<feature type="region of interest" description="Disordered" evidence="2">
    <location>
        <begin position="1"/>
        <end position="25"/>
    </location>
</feature>
<accession>A0A9N8E817</accession>
<comment type="similarity">
    <text evidence="1">Belongs to the sulfatase family.</text>
</comment>
<dbReference type="EMBL" id="CAICTM010000783">
    <property type="protein sequence ID" value="CAB9516457.1"/>
    <property type="molecule type" value="Genomic_DNA"/>
</dbReference>
<protein>
    <submittedName>
        <fullName evidence="4">Extracellular sulfatase SULF-1</fullName>
    </submittedName>
</protein>
<evidence type="ECO:0000256" key="1">
    <source>
        <dbReference type="ARBA" id="ARBA00008779"/>
    </source>
</evidence>
<feature type="compositionally biased region" description="Low complexity" evidence="2">
    <location>
        <begin position="1"/>
        <end position="18"/>
    </location>
</feature>
<reference evidence="4" key="1">
    <citation type="submission" date="2020-06" db="EMBL/GenBank/DDBJ databases">
        <authorList>
            <consortium name="Plant Systems Biology data submission"/>
        </authorList>
    </citation>
    <scope>NUCLEOTIDE SEQUENCE</scope>
    <source>
        <strain evidence="4">D6</strain>
    </source>
</reference>
<comment type="caution">
    <text evidence="4">The sequence shown here is derived from an EMBL/GenBank/DDBJ whole genome shotgun (WGS) entry which is preliminary data.</text>
</comment>
<feature type="domain" description="Sulfatase N-terminal" evidence="3">
    <location>
        <begin position="106"/>
        <end position="432"/>
    </location>
</feature>
<name>A0A9N8E817_9STRA</name>
<dbReference type="InterPro" id="IPR000917">
    <property type="entry name" value="Sulfatase_N"/>
</dbReference>